<dbReference type="Gene3D" id="3.80.10.10">
    <property type="entry name" value="Ribonuclease Inhibitor"/>
    <property type="match status" value="1"/>
</dbReference>
<dbReference type="InterPro" id="IPR036047">
    <property type="entry name" value="F-box-like_dom_sf"/>
</dbReference>
<evidence type="ECO:0000313" key="4">
    <source>
        <dbReference type="Proteomes" id="UP000483820"/>
    </source>
</evidence>
<dbReference type="GO" id="GO:0019005">
    <property type="term" value="C:SCF ubiquitin ligase complex"/>
    <property type="evidence" value="ECO:0007669"/>
    <property type="project" value="TreeGrafter"/>
</dbReference>
<dbReference type="SUPFAM" id="SSF52047">
    <property type="entry name" value="RNI-like"/>
    <property type="match status" value="1"/>
</dbReference>
<proteinExistence type="predicted"/>
<evidence type="ECO:0000259" key="2">
    <source>
        <dbReference type="PROSITE" id="PS50181"/>
    </source>
</evidence>
<dbReference type="InterPro" id="IPR001810">
    <property type="entry name" value="F-box_dom"/>
</dbReference>
<dbReference type="GO" id="GO:0031146">
    <property type="term" value="P:SCF-dependent proteasomal ubiquitin-dependent protein catabolic process"/>
    <property type="evidence" value="ECO:0007669"/>
    <property type="project" value="TreeGrafter"/>
</dbReference>
<protein>
    <recommendedName>
        <fullName evidence="2">F-box domain-containing protein</fullName>
    </recommendedName>
</protein>
<dbReference type="KEGG" id="crq:GCK72_010539"/>
<reference evidence="3 4" key="1">
    <citation type="submission" date="2019-12" db="EMBL/GenBank/DDBJ databases">
        <title>Chromosome-level assembly of the Caenorhabditis remanei genome.</title>
        <authorList>
            <person name="Teterina A.A."/>
            <person name="Willis J.H."/>
            <person name="Phillips P.C."/>
        </authorList>
    </citation>
    <scope>NUCLEOTIDE SEQUENCE [LARGE SCALE GENOMIC DNA]</scope>
    <source>
        <strain evidence="3 4">PX506</strain>
        <tissue evidence="3">Whole organism</tissue>
    </source>
</reference>
<sequence>MSRFTARFTSTFEDKDDSGDENKTVFADESVSVFPCYNLYPRSSKLSVSGNSARLKSISLNDNNDIEEDTLPIRRIGARKRDNPFKKYQVPDEIVDVIFSNLRKRDLLSAMQVCQQFYAVGHVSGNWRITDVMERPITELTLITLMKRKIRILRLAGAKPDPISRVNVRMFASCMLGTSRIECLDLSRANLTVRQLLILLKPCRKLQCLSVEGNVLDDQVASCISDNKNLRELDISMTRGISINGARMISQKCNNLEQLNASWCGLSEPILRVIIDNITDKLRKLNLSGSIREDGLNDELVDAFSAKADNITDLDLSDNGQLGDAVVATIMARFPKLTHLSLNRCYAMDPNIIVHLNIKPSLIFLNVHGCITENNMKLFLQMCDRLKCNTQLFNFTAKPTSNNAPFIWGHNMLEY</sequence>
<dbReference type="EMBL" id="WUAV01000003">
    <property type="protein sequence ID" value="KAF1762277.1"/>
    <property type="molecule type" value="Genomic_DNA"/>
</dbReference>
<dbReference type="SMART" id="SM00256">
    <property type="entry name" value="FBOX"/>
    <property type="match status" value="1"/>
</dbReference>
<feature type="domain" description="F-box" evidence="2">
    <location>
        <begin position="84"/>
        <end position="130"/>
    </location>
</feature>
<evidence type="ECO:0000256" key="1">
    <source>
        <dbReference type="SAM" id="MobiDB-lite"/>
    </source>
</evidence>
<organism evidence="3 4">
    <name type="scientific">Caenorhabditis remanei</name>
    <name type="common">Caenorhabditis vulgaris</name>
    <dbReference type="NCBI Taxonomy" id="31234"/>
    <lineage>
        <taxon>Eukaryota</taxon>
        <taxon>Metazoa</taxon>
        <taxon>Ecdysozoa</taxon>
        <taxon>Nematoda</taxon>
        <taxon>Chromadorea</taxon>
        <taxon>Rhabditida</taxon>
        <taxon>Rhabditina</taxon>
        <taxon>Rhabditomorpha</taxon>
        <taxon>Rhabditoidea</taxon>
        <taxon>Rhabditidae</taxon>
        <taxon>Peloderinae</taxon>
        <taxon>Caenorhabditis</taxon>
    </lineage>
</organism>
<dbReference type="Proteomes" id="UP000483820">
    <property type="component" value="Chromosome III"/>
</dbReference>
<dbReference type="FunFam" id="3.80.10.10:FF:001010">
    <property type="entry name" value="S-phase kinase-associated protein 2"/>
    <property type="match status" value="1"/>
</dbReference>
<evidence type="ECO:0000313" key="3">
    <source>
        <dbReference type="EMBL" id="KAF1762277.1"/>
    </source>
</evidence>
<dbReference type="SUPFAM" id="SSF81383">
    <property type="entry name" value="F-box domain"/>
    <property type="match status" value="1"/>
</dbReference>
<dbReference type="Pfam" id="PF12937">
    <property type="entry name" value="F-box-like"/>
    <property type="match status" value="1"/>
</dbReference>
<comment type="caution">
    <text evidence="3">The sequence shown here is derived from an EMBL/GenBank/DDBJ whole genome shotgun (WGS) entry which is preliminary data.</text>
</comment>
<dbReference type="RefSeq" id="XP_003110985.2">
    <property type="nucleotide sequence ID" value="XM_003110937.2"/>
</dbReference>
<name>A0A6A5H520_CAERE</name>
<gene>
    <name evidence="3" type="ORF">GCK72_010539</name>
</gene>
<dbReference type="AlphaFoldDB" id="A0A6A5H520"/>
<dbReference type="PROSITE" id="PS50181">
    <property type="entry name" value="FBOX"/>
    <property type="match status" value="1"/>
</dbReference>
<feature type="region of interest" description="Disordered" evidence="1">
    <location>
        <begin position="1"/>
        <end position="21"/>
    </location>
</feature>
<accession>A0A6A5H520</accession>
<dbReference type="InterPro" id="IPR032675">
    <property type="entry name" value="LRR_dom_sf"/>
</dbReference>
<dbReference type="PANTHER" id="PTHR13318:SF247">
    <property type="entry name" value="GH16156P"/>
    <property type="match status" value="1"/>
</dbReference>
<dbReference type="CTD" id="9825800"/>
<dbReference type="PANTHER" id="PTHR13318">
    <property type="entry name" value="PARTNER OF PAIRED, ISOFORM B-RELATED"/>
    <property type="match status" value="1"/>
</dbReference>
<dbReference type="GeneID" id="9825800"/>